<feature type="region of interest" description="Disordered" evidence="1">
    <location>
        <begin position="1"/>
        <end position="20"/>
    </location>
</feature>
<comment type="caution">
    <text evidence="2">The sequence shown here is derived from an EMBL/GenBank/DDBJ whole genome shotgun (WGS) entry which is preliminary data.</text>
</comment>
<proteinExistence type="predicted"/>
<dbReference type="Proteomes" id="UP000024533">
    <property type="component" value="Unassembled WGS sequence"/>
</dbReference>
<evidence type="ECO:0000256" key="1">
    <source>
        <dbReference type="SAM" id="MobiDB-lite"/>
    </source>
</evidence>
<protein>
    <submittedName>
        <fullName evidence="2">Uncharacterized protein</fullName>
    </submittedName>
</protein>
<dbReference type="AlphaFoldDB" id="A0A059IYP5"/>
<keyword evidence="3" id="KW-1185">Reference proteome</keyword>
<accession>A0A059IYP5</accession>
<organism evidence="2 3">
    <name type="scientific">Trichophyton interdigitale (strain MR816)</name>
    <dbReference type="NCBI Taxonomy" id="1215338"/>
    <lineage>
        <taxon>Eukaryota</taxon>
        <taxon>Fungi</taxon>
        <taxon>Dikarya</taxon>
        <taxon>Ascomycota</taxon>
        <taxon>Pezizomycotina</taxon>
        <taxon>Eurotiomycetes</taxon>
        <taxon>Eurotiomycetidae</taxon>
        <taxon>Onygenales</taxon>
        <taxon>Arthrodermataceae</taxon>
        <taxon>Trichophyton</taxon>
    </lineage>
</organism>
<reference evidence="2 3" key="1">
    <citation type="submission" date="2014-02" db="EMBL/GenBank/DDBJ databases">
        <title>The Genome Sequence of Trichophyton interdigitale MR816.</title>
        <authorList>
            <consortium name="The Broad Institute Genomics Platform"/>
            <person name="Cuomo C.A."/>
            <person name="White T.C."/>
            <person name="Graser Y."/>
            <person name="Martinez-Rossi N."/>
            <person name="Heitman J."/>
            <person name="Young S.K."/>
            <person name="Zeng Q."/>
            <person name="Gargeya S."/>
            <person name="Abouelleil A."/>
            <person name="Alvarado L."/>
            <person name="Chapman S.B."/>
            <person name="Gainer-Dewar J."/>
            <person name="Goldberg J."/>
            <person name="Griggs A."/>
            <person name="Gujja S."/>
            <person name="Hansen M."/>
            <person name="Howarth C."/>
            <person name="Imamovic A."/>
            <person name="Larimer J."/>
            <person name="Martinez D."/>
            <person name="Murphy C."/>
            <person name="Pearson M.D."/>
            <person name="Persinoti G."/>
            <person name="Poon T."/>
            <person name="Priest M."/>
            <person name="Roberts A.D."/>
            <person name="Saif S."/>
            <person name="Shea T.D."/>
            <person name="Sykes S.N."/>
            <person name="Wortman J."/>
            <person name="Nusbaum C."/>
            <person name="Birren B."/>
        </authorList>
    </citation>
    <scope>NUCLEOTIDE SEQUENCE [LARGE SCALE GENOMIC DNA]</scope>
    <source>
        <strain evidence="2 3">MR816</strain>
    </source>
</reference>
<name>A0A059IYP5_TRIIM</name>
<dbReference type="EMBL" id="AOKY01000710">
    <property type="protein sequence ID" value="KDB20726.1"/>
    <property type="molecule type" value="Genomic_DNA"/>
</dbReference>
<dbReference type="HOGENOM" id="CLU_1603931_0_0_1"/>
<sequence>MPDARSTPPASYVQGTGTGTGTGAGAGTTVLLSLTSTGSALSGFHTPPALPCFSTCQAQNLAAALDLSLPRLISVEGTLSYLRSMCLQRMLADSTCVASVFVGSLPFYASRSHSTTLNFDGSTLARARRTGSLWPKDPSLISGVAYWSIQSHPGLGLQTVKIDTAS</sequence>
<gene>
    <name evidence="2" type="ORF">H109_07312</name>
</gene>
<evidence type="ECO:0000313" key="3">
    <source>
        <dbReference type="Proteomes" id="UP000024533"/>
    </source>
</evidence>
<evidence type="ECO:0000313" key="2">
    <source>
        <dbReference type="EMBL" id="KDB20726.1"/>
    </source>
</evidence>